<gene>
    <name evidence="2" type="ORF">A3B19_00905</name>
</gene>
<sequence>MKMFRNMGALLLIAAIQFGYFAYQDIQQPLPEPVRLGPILPEGFSGQAEFHGASEVKLGGVREGGKEFWQRSQNAQKIVVSVEHWSDVFSRTVVVSYMLADGGIPYWTSRRFLITQWQDIFGIQSVERAGEYLLVFPKWRPRYSAWLPISIATFMISVLLLIIYIYIVPPIPPEARAV</sequence>
<reference evidence="2 3" key="1">
    <citation type="journal article" date="2016" name="Nat. Commun.">
        <title>Thousands of microbial genomes shed light on interconnected biogeochemical processes in an aquifer system.</title>
        <authorList>
            <person name="Anantharaman K."/>
            <person name="Brown C.T."/>
            <person name="Hug L.A."/>
            <person name="Sharon I."/>
            <person name="Castelle C.J."/>
            <person name="Probst A.J."/>
            <person name="Thomas B.C."/>
            <person name="Singh A."/>
            <person name="Wilkins M.J."/>
            <person name="Karaoz U."/>
            <person name="Brodie E.L."/>
            <person name="Williams K.H."/>
            <person name="Hubbard S.S."/>
            <person name="Banfield J.F."/>
        </authorList>
    </citation>
    <scope>NUCLEOTIDE SEQUENCE [LARGE SCALE GENOMIC DNA]</scope>
</reference>
<proteinExistence type="predicted"/>
<name>A0A1F5XGI0_9BACT</name>
<dbReference type="Proteomes" id="UP000177346">
    <property type="component" value="Unassembled WGS sequence"/>
</dbReference>
<keyword evidence="1" id="KW-0472">Membrane</keyword>
<evidence type="ECO:0000313" key="3">
    <source>
        <dbReference type="Proteomes" id="UP000177346"/>
    </source>
</evidence>
<dbReference type="AlphaFoldDB" id="A0A1F5XGI0"/>
<accession>A0A1F5XGI0</accession>
<dbReference type="EMBL" id="MFIF01000009">
    <property type="protein sequence ID" value="OGF86977.1"/>
    <property type="molecule type" value="Genomic_DNA"/>
</dbReference>
<feature type="transmembrane region" description="Helical" evidence="1">
    <location>
        <begin position="145"/>
        <end position="167"/>
    </location>
</feature>
<keyword evidence="1" id="KW-0812">Transmembrane</keyword>
<evidence type="ECO:0000256" key="1">
    <source>
        <dbReference type="SAM" id="Phobius"/>
    </source>
</evidence>
<protein>
    <submittedName>
        <fullName evidence="2">Uncharacterized protein</fullName>
    </submittedName>
</protein>
<evidence type="ECO:0000313" key="2">
    <source>
        <dbReference type="EMBL" id="OGF86977.1"/>
    </source>
</evidence>
<comment type="caution">
    <text evidence="2">The sequence shown here is derived from an EMBL/GenBank/DDBJ whole genome shotgun (WGS) entry which is preliminary data.</text>
</comment>
<organism evidence="2 3">
    <name type="scientific">Candidatus Giovannonibacteria bacterium RIFCSPLOWO2_01_FULL_46_32</name>
    <dbReference type="NCBI Taxonomy" id="1798353"/>
    <lineage>
        <taxon>Bacteria</taxon>
        <taxon>Candidatus Giovannoniibacteriota</taxon>
    </lineage>
</organism>
<keyword evidence="1" id="KW-1133">Transmembrane helix</keyword>